<dbReference type="AlphaFoldDB" id="A0A0D2BJ37"/>
<keyword evidence="3" id="KW-1185">Reference proteome</keyword>
<evidence type="ECO:0000313" key="3">
    <source>
        <dbReference type="Proteomes" id="UP000053328"/>
    </source>
</evidence>
<accession>A0A0D2BJ37</accession>
<dbReference type="EMBL" id="KN847493">
    <property type="protein sequence ID" value="KIW18923.1"/>
    <property type="molecule type" value="Genomic_DNA"/>
</dbReference>
<organism evidence="2 3">
    <name type="scientific">Exophiala spinifera</name>
    <dbReference type="NCBI Taxonomy" id="91928"/>
    <lineage>
        <taxon>Eukaryota</taxon>
        <taxon>Fungi</taxon>
        <taxon>Dikarya</taxon>
        <taxon>Ascomycota</taxon>
        <taxon>Pezizomycotina</taxon>
        <taxon>Eurotiomycetes</taxon>
        <taxon>Chaetothyriomycetidae</taxon>
        <taxon>Chaetothyriales</taxon>
        <taxon>Herpotrichiellaceae</taxon>
        <taxon>Exophiala</taxon>
    </lineage>
</organism>
<gene>
    <name evidence="2" type="ORF">PV08_03212</name>
</gene>
<feature type="region of interest" description="Disordered" evidence="1">
    <location>
        <begin position="25"/>
        <end position="51"/>
    </location>
</feature>
<dbReference type="VEuPathDB" id="FungiDB:PV08_03212"/>
<evidence type="ECO:0000256" key="1">
    <source>
        <dbReference type="SAM" id="MobiDB-lite"/>
    </source>
</evidence>
<dbReference type="HOGENOM" id="CLU_1959596_0_0_1"/>
<reference evidence="2 3" key="1">
    <citation type="submission" date="2015-01" db="EMBL/GenBank/DDBJ databases">
        <title>The Genome Sequence of Exophiala spinifera CBS89968.</title>
        <authorList>
            <consortium name="The Broad Institute Genomics Platform"/>
            <person name="Cuomo C."/>
            <person name="de Hoog S."/>
            <person name="Gorbushina A."/>
            <person name="Stielow B."/>
            <person name="Teixiera M."/>
            <person name="Abouelleil A."/>
            <person name="Chapman S.B."/>
            <person name="Priest M."/>
            <person name="Young S.K."/>
            <person name="Wortman J."/>
            <person name="Nusbaum C."/>
            <person name="Birren B."/>
        </authorList>
    </citation>
    <scope>NUCLEOTIDE SEQUENCE [LARGE SCALE GENOMIC DNA]</scope>
    <source>
        <strain evidence="2 3">CBS 89968</strain>
    </source>
</reference>
<protein>
    <submittedName>
        <fullName evidence="2">Uncharacterized protein</fullName>
    </submittedName>
</protein>
<proteinExistence type="predicted"/>
<dbReference type="Proteomes" id="UP000053328">
    <property type="component" value="Unassembled WGS sequence"/>
</dbReference>
<name>A0A0D2BJ37_9EURO</name>
<dbReference type="RefSeq" id="XP_016239139.1">
    <property type="nucleotide sequence ID" value="XM_016377569.1"/>
</dbReference>
<dbReference type="GeneID" id="27330295"/>
<evidence type="ECO:0000313" key="2">
    <source>
        <dbReference type="EMBL" id="KIW18923.1"/>
    </source>
</evidence>
<sequence>MVILYANKISRRQSSEEHLPITILRLSNSRNEPPKDARPASQAVAPRRVRPRPAHIETRERYLPPLNADAAVPVRPDIKDLGLGAIFVFEGATNVPGAAGLTMRLEGNVLRSVNNMVLLDTVLAFTEN</sequence>